<accession>A0A7C3WCJ3</accession>
<name>A0A7C3WCJ3_9BACT</name>
<protein>
    <submittedName>
        <fullName evidence="1">MoaD/ThiS family protein</fullName>
    </submittedName>
</protein>
<dbReference type="CDD" id="cd17040">
    <property type="entry name" value="Ubl_MoaD_like"/>
    <property type="match status" value="1"/>
</dbReference>
<dbReference type="SUPFAM" id="SSF54285">
    <property type="entry name" value="MoaD/ThiS"/>
    <property type="match status" value="1"/>
</dbReference>
<comment type="caution">
    <text evidence="1">The sequence shown here is derived from an EMBL/GenBank/DDBJ whole genome shotgun (WGS) entry which is preliminary data.</text>
</comment>
<dbReference type="InterPro" id="IPR016155">
    <property type="entry name" value="Mopterin_synth/thiamin_S_b"/>
</dbReference>
<dbReference type="AlphaFoldDB" id="A0A7C3WCJ3"/>
<dbReference type="Pfam" id="PF02597">
    <property type="entry name" value="ThiS"/>
    <property type="match status" value="1"/>
</dbReference>
<gene>
    <name evidence="1" type="ORF">ENR59_02075</name>
</gene>
<sequence>MPITVNCFATLAQYAPAGGALDLPPDGLTVDQLLARLGIDADKVAMCFVNGLNAPLDKPLKDGDRVGLFPAVAGG</sequence>
<dbReference type="Gene3D" id="3.10.20.30">
    <property type="match status" value="1"/>
</dbReference>
<dbReference type="InterPro" id="IPR012675">
    <property type="entry name" value="Beta-grasp_dom_sf"/>
</dbReference>
<organism evidence="1">
    <name type="scientific">Fundidesulfovibrio putealis</name>
    <dbReference type="NCBI Taxonomy" id="270496"/>
    <lineage>
        <taxon>Bacteria</taxon>
        <taxon>Pseudomonadati</taxon>
        <taxon>Thermodesulfobacteriota</taxon>
        <taxon>Desulfovibrionia</taxon>
        <taxon>Desulfovibrionales</taxon>
        <taxon>Desulfovibrionaceae</taxon>
        <taxon>Fundidesulfovibrio</taxon>
    </lineage>
</organism>
<reference evidence="1" key="1">
    <citation type="journal article" date="2020" name="mSystems">
        <title>Genome- and Community-Level Interaction Insights into Carbon Utilization and Element Cycling Functions of Hydrothermarchaeota in Hydrothermal Sediment.</title>
        <authorList>
            <person name="Zhou Z."/>
            <person name="Liu Y."/>
            <person name="Xu W."/>
            <person name="Pan J."/>
            <person name="Luo Z.H."/>
            <person name="Li M."/>
        </authorList>
    </citation>
    <scope>NUCLEOTIDE SEQUENCE [LARGE SCALE GENOMIC DNA]</scope>
    <source>
        <strain evidence="1">SpSt-413</strain>
    </source>
</reference>
<dbReference type="EMBL" id="DSRP01000143">
    <property type="protein sequence ID" value="HGG91725.1"/>
    <property type="molecule type" value="Genomic_DNA"/>
</dbReference>
<dbReference type="InterPro" id="IPR003749">
    <property type="entry name" value="ThiS/MoaD-like"/>
</dbReference>
<proteinExistence type="predicted"/>
<evidence type="ECO:0000313" key="1">
    <source>
        <dbReference type="EMBL" id="HGG91725.1"/>
    </source>
</evidence>